<reference evidence="1" key="1">
    <citation type="submission" date="2020-08" db="EMBL/GenBank/DDBJ databases">
        <title>Whole genome shotgun sequence of Actinocatenispora sera NBRC 101916.</title>
        <authorList>
            <person name="Komaki H."/>
            <person name="Tamura T."/>
        </authorList>
    </citation>
    <scope>NUCLEOTIDE SEQUENCE</scope>
    <source>
        <strain evidence="1">NBRC 101916</strain>
    </source>
</reference>
<dbReference type="Gene3D" id="1.25.40.10">
    <property type="entry name" value="Tetratricopeptide repeat domain"/>
    <property type="match status" value="1"/>
</dbReference>
<proteinExistence type="predicted"/>
<protein>
    <recommendedName>
        <fullName evidence="3">Tetratricopeptide repeat protein</fullName>
    </recommendedName>
</protein>
<dbReference type="KEGG" id="aser:Asera_13500"/>
<evidence type="ECO:0000313" key="2">
    <source>
        <dbReference type="Proteomes" id="UP000680750"/>
    </source>
</evidence>
<dbReference type="OrthoDB" id="3373592at2"/>
<dbReference type="Proteomes" id="UP000680750">
    <property type="component" value="Chromosome"/>
</dbReference>
<dbReference type="RefSeq" id="WP_030445470.1">
    <property type="nucleotide sequence ID" value="NZ_AP023354.1"/>
</dbReference>
<dbReference type="SUPFAM" id="SSF48452">
    <property type="entry name" value="TPR-like"/>
    <property type="match status" value="1"/>
</dbReference>
<name>A0A810KXT4_9ACTN</name>
<dbReference type="InterPro" id="IPR011990">
    <property type="entry name" value="TPR-like_helical_dom_sf"/>
</dbReference>
<evidence type="ECO:0008006" key="3">
    <source>
        <dbReference type="Google" id="ProtNLM"/>
    </source>
</evidence>
<organism evidence="1 2">
    <name type="scientific">Actinocatenispora sera</name>
    <dbReference type="NCBI Taxonomy" id="390989"/>
    <lineage>
        <taxon>Bacteria</taxon>
        <taxon>Bacillati</taxon>
        <taxon>Actinomycetota</taxon>
        <taxon>Actinomycetes</taxon>
        <taxon>Micromonosporales</taxon>
        <taxon>Micromonosporaceae</taxon>
        <taxon>Actinocatenispora</taxon>
    </lineage>
</organism>
<dbReference type="AlphaFoldDB" id="A0A810KXT4"/>
<evidence type="ECO:0000313" key="1">
    <source>
        <dbReference type="EMBL" id="BCJ27242.1"/>
    </source>
</evidence>
<gene>
    <name evidence="1" type="ORF">Asera_13500</name>
</gene>
<accession>A0A810KXT4</accession>
<sequence>MVTDERLTAAAEAYERSVFQSDGSGLPAAEQGLDALDADAALHRGRLRHAGYLARRDSDPSEDPRELPLFEQALATYRALGDPRGEAEALFWVGCVHQVVRGDGATAVPLFEQGVELAEAAGDRRTLSYLLRHLGIAAHQEGNLTAARELLERSTLLRRELHFDAGVAANLVGLAYLAYAEGRREGAAALLDEGDRLCAAAGAAGIARHLAEARTDLG</sequence>
<keyword evidence="2" id="KW-1185">Reference proteome</keyword>
<dbReference type="EMBL" id="AP023354">
    <property type="protein sequence ID" value="BCJ27242.1"/>
    <property type="molecule type" value="Genomic_DNA"/>
</dbReference>